<feature type="chain" id="PRO_5038402308" evidence="2">
    <location>
        <begin position="22"/>
        <end position="471"/>
    </location>
</feature>
<keyword evidence="4" id="KW-1185">Reference proteome</keyword>
<gene>
    <name evidence="3" type="ORF">GC093_34825</name>
</gene>
<evidence type="ECO:0000256" key="2">
    <source>
        <dbReference type="SAM" id="SignalP"/>
    </source>
</evidence>
<proteinExistence type="predicted"/>
<evidence type="ECO:0000313" key="3">
    <source>
        <dbReference type="EMBL" id="NOU98357.1"/>
    </source>
</evidence>
<dbReference type="PANTHER" id="PTHR43649:SF12">
    <property type="entry name" value="DIACETYLCHITOBIOSE BINDING PROTEIN DASA"/>
    <property type="match status" value="1"/>
</dbReference>
<evidence type="ECO:0000256" key="1">
    <source>
        <dbReference type="SAM" id="MobiDB-lite"/>
    </source>
</evidence>
<organism evidence="3 4">
    <name type="scientific">Paenibacillus foliorum</name>
    <dbReference type="NCBI Taxonomy" id="2654974"/>
    <lineage>
        <taxon>Bacteria</taxon>
        <taxon>Bacillati</taxon>
        <taxon>Bacillota</taxon>
        <taxon>Bacilli</taxon>
        <taxon>Bacillales</taxon>
        <taxon>Paenibacillaceae</taxon>
        <taxon>Paenibacillus</taxon>
    </lineage>
</organism>
<dbReference type="AlphaFoldDB" id="A0A972H2Q4"/>
<dbReference type="PANTHER" id="PTHR43649">
    <property type="entry name" value="ARABINOSE-BINDING PROTEIN-RELATED"/>
    <property type="match status" value="1"/>
</dbReference>
<evidence type="ECO:0000313" key="4">
    <source>
        <dbReference type="Proteomes" id="UP000641588"/>
    </source>
</evidence>
<dbReference type="InterPro" id="IPR050490">
    <property type="entry name" value="Bact_solute-bd_prot1"/>
</dbReference>
<feature type="signal peptide" evidence="2">
    <location>
        <begin position="1"/>
        <end position="21"/>
    </location>
</feature>
<dbReference type="InterPro" id="IPR006059">
    <property type="entry name" value="SBP"/>
</dbReference>
<comment type="caution">
    <text evidence="3">The sequence shown here is derived from an EMBL/GenBank/DDBJ whole genome shotgun (WGS) entry which is preliminary data.</text>
</comment>
<feature type="region of interest" description="Disordered" evidence="1">
    <location>
        <begin position="25"/>
        <end position="45"/>
    </location>
</feature>
<keyword evidence="2" id="KW-0732">Signal</keyword>
<accession>A0A972H2Q4</accession>
<reference evidence="3" key="1">
    <citation type="submission" date="2019-10" db="EMBL/GenBank/DDBJ databases">
        <title>Description of Paenibacillus glebae sp. nov.</title>
        <authorList>
            <person name="Carlier A."/>
            <person name="Qi S."/>
        </authorList>
    </citation>
    <scope>NUCLEOTIDE SEQUENCE</scope>
    <source>
        <strain evidence="3">LMG 31456</strain>
    </source>
</reference>
<dbReference type="SUPFAM" id="SSF53850">
    <property type="entry name" value="Periplasmic binding protein-like II"/>
    <property type="match status" value="1"/>
</dbReference>
<dbReference type="PROSITE" id="PS51257">
    <property type="entry name" value="PROKAR_LIPOPROTEIN"/>
    <property type="match status" value="1"/>
</dbReference>
<dbReference type="Pfam" id="PF01547">
    <property type="entry name" value="SBP_bac_1"/>
    <property type="match status" value="1"/>
</dbReference>
<name>A0A972H2Q4_9BACL</name>
<dbReference type="EMBL" id="WHOD01000134">
    <property type="protein sequence ID" value="NOU98357.1"/>
    <property type="molecule type" value="Genomic_DNA"/>
</dbReference>
<sequence length="471" mass="52418">MKKVMKVSLAVVMSSTMLITAACGNSDKSAGGNGDSQKPSEQKKKELRMMVGTIGGKTPEEHELFEKEVERLSGIKVKMEKPATGFNDKLLTAISSGEKYDLIQVDRPLMEVLFDQGVLTPLDDRIKGSKFISDPSIFPKNEWEQVKMSDGKIYGIFTKLQGGTMPIVRKDWLDKLGLQEPKMLDEYYNVLKAFKEKDPDGNGKADTYGLSTAGLYDIQGFMSAAGVKAGYVTKDGKRTIPYATEAAIPVYEWFAKLYKEGILDPNFATNDAGKMRDMFLTDRVGMVTYWDTWVGTFNNMRMQKDPNTTFKAKGLLPAAGPDGKIMMRRGEPNAWIIPANSPDPKTAMEFIEFWSTEKGNVLATLGIEGHDYTVKDGKYELTQDGKDHNLDHGAPYVYNTNWTNPFGSLPGVKEAKELVMKYGTVETTGKDWKDIEKIINNYALQAMQGKIPASEAVSKMNQELKAAKFID</sequence>
<dbReference type="Gene3D" id="3.40.190.10">
    <property type="entry name" value="Periplasmic binding protein-like II"/>
    <property type="match status" value="2"/>
</dbReference>
<dbReference type="Proteomes" id="UP000641588">
    <property type="component" value="Unassembled WGS sequence"/>
</dbReference>
<protein>
    <submittedName>
        <fullName evidence="3">Extracellular solute-binding protein</fullName>
    </submittedName>
</protein>